<dbReference type="GeneID" id="43611377"/>
<evidence type="ECO:0000313" key="3">
    <source>
        <dbReference type="Proteomes" id="UP000011096"/>
    </source>
</evidence>
<proteinExistence type="predicted"/>
<dbReference type="OrthoDB" id="3555317at2759"/>
<reference evidence="2 3" key="2">
    <citation type="submission" date="2020-04" db="EMBL/GenBank/DDBJ databases">
        <title>Genome sequencing and assembly of multiple isolates from the Colletotrichum gloeosporioides species complex.</title>
        <authorList>
            <person name="Gan P."/>
            <person name="Shirasu K."/>
        </authorList>
    </citation>
    <scope>NUCLEOTIDE SEQUENCE [LARGE SCALE GENOMIC DNA]</scope>
    <source>
        <strain evidence="2 3">Nara gc5</strain>
    </source>
</reference>
<dbReference type="PANTHER" id="PTHR40618:SF1">
    <property type="entry name" value="B-ZIP TRANSCRIPTION FACTOR (EUROFUNG)"/>
    <property type="match status" value="1"/>
</dbReference>
<reference evidence="2 3" key="1">
    <citation type="submission" date="2012-08" db="EMBL/GenBank/DDBJ databases">
        <authorList>
            <person name="Gan P.H.P."/>
            <person name="Ikeda K."/>
            <person name="Irieda H."/>
            <person name="Narusaka M."/>
            <person name="O'Connell R.J."/>
            <person name="Narusaka Y."/>
            <person name="Takano Y."/>
            <person name="Kubo Y."/>
            <person name="Shirasu K."/>
        </authorList>
    </citation>
    <scope>NUCLEOTIDE SEQUENCE [LARGE SCALE GENOMIC DNA]</scope>
    <source>
        <strain evidence="2 3">Nara gc5</strain>
    </source>
</reference>
<comment type="caution">
    <text evidence="2">The sequence shown here is derived from an EMBL/GenBank/DDBJ whole genome shotgun (WGS) entry which is preliminary data.</text>
</comment>
<dbReference type="AlphaFoldDB" id="A0A7J6J0H3"/>
<dbReference type="PANTHER" id="PTHR40618">
    <property type="entry name" value="B-ZIP TRANSCRIPTION FACTOR (EUROFUNG)-RELATED"/>
    <property type="match status" value="1"/>
</dbReference>
<protein>
    <recommendedName>
        <fullName evidence="1">BZIP domain-containing protein</fullName>
    </recommendedName>
</protein>
<dbReference type="InterPro" id="IPR004827">
    <property type="entry name" value="bZIP"/>
</dbReference>
<keyword evidence="3" id="KW-1185">Reference proteome</keyword>
<name>A0A7J6J0H3_COLFN</name>
<dbReference type="InParanoid" id="A0A7J6J0H3"/>
<evidence type="ECO:0000313" key="2">
    <source>
        <dbReference type="EMBL" id="KAF4482499.1"/>
    </source>
</evidence>
<dbReference type="Proteomes" id="UP000011096">
    <property type="component" value="Unassembled WGS sequence"/>
</dbReference>
<dbReference type="SUPFAM" id="SSF57959">
    <property type="entry name" value="Leucine zipper domain"/>
    <property type="match status" value="1"/>
</dbReference>
<organism evidence="2 3">
    <name type="scientific">Colletotrichum fructicola (strain Nara gc5)</name>
    <name type="common">Anthracnose fungus</name>
    <name type="synonym">Colletotrichum gloeosporioides (strain Nara gc5)</name>
    <dbReference type="NCBI Taxonomy" id="1213859"/>
    <lineage>
        <taxon>Eukaryota</taxon>
        <taxon>Fungi</taxon>
        <taxon>Dikarya</taxon>
        <taxon>Ascomycota</taxon>
        <taxon>Pezizomycotina</taxon>
        <taxon>Sordariomycetes</taxon>
        <taxon>Hypocreomycetidae</taxon>
        <taxon>Glomerellales</taxon>
        <taxon>Glomerellaceae</taxon>
        <taxon>Colletotrichum</taxon>
        <taxon>Colletotrichum gloeosporioides species complex</taxon>
    </lineage>
</organism>
<dbReference type="EMBL" id="ANPB02000005">
    <property type="protein sequence ID" value="KAF4482499.1"/>
    <property type="molecule type" value="Genomic_DNA"/>
</dbReference>
<gene>
    <name evidence="2" type="ORF">CGGC5_v009208</name>
</gene>
<accession>A0A7J6J0H3</accession>
<evidence type="ECO:0000259" key="1">
    <source>
        <dbReference type="PROSITE" id="PS00036"/>
    </source>
</evidence>
<dbReference type="CDD" id="cd14688">
    <property type="entry name" value="bZIP_YAP"/>
    <property type="match status" value="1"/>
</dbReference>
<dbReference type="GO" id="GO:0003700">
    <property type="term" value="F:DNA-binding transcription factor activity"/>
    <property type="evidence" value="ECO:0007669"/>
    <property type="project" value="InterPro"/>
</dbReference>
<sequence length="432" mass="48629">MQLNSRRERNRIAQNTFRLRQKATEKERQKEVEQLERMIDHVVSTFSSFAENVVESSWARRDTELIDKLRQSMQNIRTLLSYGDGVPPPDVPRRDALGDLISAPQKEMPSGDLNDETMQHDPRGLEADASTEWRGRKYTEAPKVAEGGSHVNRTHFIANHHLNHPHEQAAHSDIEANIFGNGWMMLLPPMANISSHEFSQRKALDSPFSLQVALTALRAGYDTLLEAKDTSHAAIQQTFGHVLQFRTREEILFNLRWYLGPGIGEIDQVALVSFNNRSASQFEKHILRNYIVDEQNEGEVGGTGNAIDDEEQPVCNANDVAKWIRQRTVMEVDDDTLELNLNPSSAKSKATKEAATYMSHGLLRLPDSSSDESGDEDAWMKGSVFISKSLFLRAISNVAFCLYLGPAFGKLKLEDVVKLSIVTPRSSFRLSV</sequence>
<feature type="domain" description="BZIP" evidence="1">
    <location>
        <begin position="6"/>
        <end position="20"/>
    </location>
</feature>
<dbReference type="PROSITE" id="PS00036">
    <property type="entry name" value="BZIP_BASIC"/>
    <property type="match status" value="1"/>
</dbReference>
<dbReference type="InterPro" id="IPR046347">
    <property type="entry name" value="bZIP_sf"/>
</dbReference>
<dbReference type="RefSeq" id="XP_031876330.1">
    <property type="nucleotide sequence ID" value="XM_032027247.1"/>
</dbReference>